<evidence type="ECO:0000313" key="3">
    <source>
        <dbReference type="Proteomes" id="UP000192360"/>
    </source>
</evidence>
<dbReference type="PANTHER" id="PTHR11608">
    <property type="entry name" value="BIFUNCTIONAL PROTEIN PYRR"/>
    <property type="match status" value="1"/>
</dbReference>
<feature type="domain" description="Phosphoribosyltransferase" evidence="1">
    <location>
        <begin position="4"/>
        <end position="161"/>
    </location>
</feature>
<dbReference type="OrthoDB" id="9802227at2"/>
<dbReference type="RefSeq" id="WP_084061190.1">
    <property type="nucleotide sequence ID" value="NZ_FWXO01000002.1"/>
</dbReference>
<dbReference type="InterPro" id="IPR029057">
    <property type="entry name" value="PRTase-like"/>
</dbReference>
<dbReference type="AlphaFoldDB" id="A0A1W2A5K2"/>
<gene>
    <name evidence="2" type="ORF">SAMN05660703_1856</name>
</gene>
<proteinExistence type="predicted"/>
<dbReference type="Pfam" id="PF00156">
    <property type="entry name" value="Pribosyltran"/>
    <property type="match status" value="1"/>
</dbReference>
<dbReference type="SUPFAM" id="SSF53271">
    <property type="entry name" value="PRTase-like"/>
    <property type="match status" value="1"/>
</dbReference>
<dbReference type="NCBIfam" id="NF003549">
    <property type="entry name" value="PRK05205.1-5"/>
    <property type="match status" value="1"/>
</dbReference>
<dbReference type="Gene3D" id="3.40.50.2020">
    <property type="match status" value="1"/>
</dbReference>
<keyword evidence="2" id="KW-0328">Glycosyltransferase</keyword>
<dbReference type="Proteomes" id="UP000192360">
    <property type="component" value="Unassembled WGS sequence"/>
</dbReference>
<dbReference type="EMBL" id="FWXO01000002">
    <property type="protein sequence ID" value="SMC55916.1"/>
    <property type="molecule type" value="Genomic_DNA"/>
</dbReference>
<dbReference type="PANTHER" id="PTHR11608:SF0">
    <property type="entry name" value="BIFUNCTIONAL PROTEIN PYRR"/>
    <property type="match status" value="1"/>
</dbReference>
<reference evidence="2 3" key="1">
    <citation type="submission" date="2017-04" db="EMBL/GenBank/DDBJ databases">
        <authorList>
            <person name="Afonso C.L."/>
            <person name="Miller P.J."/>
            <person name="Scott M.A."/>
            <person name="Spackman E."/>
            <person name="Goraichik I."/>
            <person name="Dimitrov K.M."/>
            <person name="Suarez D.L."/>
            <person name="Swayne D.E."/>
        </authorList>
    </citation>
    <scope>NUCLEOTIDE SEQUENCE [LARGE SCALE GENOMIC DNA]</scope>
    <source>
        <strain evidence="2 3">DSM 21164</strain>
    </source>
</reference>
<keyword evidence="3" id="KW-1185">Reference proteome</keyword>
<keyword evidence="2" id="KW-0808">Transferase</keyword>
<dbReference type="GO" id="GO:0016757">
    <property type="term" value="F:glycosyltransferase activity"/>
    <property type="evidence" value="ECO:0007669"/>
    <property type="project" value="UniProtKB-KW"/>
</dbReference>
<organism evidence="2 3">
    <name type="scientific">Cellulophaga tyrosinoxydans</name>
    <dbReference type="NCBI Taxonomy" id="504486"/>
    <lineage>
        <taxon>Bacteria</taxon>
        <taxon>Pseudomonadati</taxon>
        <taxon>Bacteroidota</taxon>
        <taxon>Flavobacteriia</taxon>
        <taxon>Flavobacteriales</taxon>
        <taxon>Flavobacteriaceae</taxon>
        <taxon>Cellulophaga</taxon>
    </lineage>
</organism>
<evidence type="ECO:0000313" key="2">
    <source>
        <dbReference type="EMBL" id="SMC55916.1"/>
    </source>
</evidence>
<sequence>MSQKVLLSSKEINIILHRLACQLLENHLDFKNTVLIGIQPRGIFLAQRLTDILKSEYGVKDINLGFLDITFYRDDFRRGNKTLEANKTNINFLIEDKKVVLIDDVLYTGRSIRAALTALQSFGRPIEIELLTLIDRRFSRHLPIQPNYRGRQVDAINNEKVKVMWQENDGEDAVYLVNTTS</sequence>
<protein>
    <submittedName>
        <fullName evidence="2">Pyrimidine operon attenuation protein / uracil phosphoribosyltransferase</fullName>
    </submittedName>
</protein>
<dbReference type="InterPro" id="IPR000836">
    <property type="entry name" value="PRTase_dom"/>
</dbReference>
<dbReference type="CDD" id="cd06223">
    <property type="entry name" value="PRTases_typeI"/>
    <property type="match status" value="1"/>
</dbReference>
<name>A0A1W2A5K2_9FLAO</name>
<accession>A0A1W2A5K2</accession>
<dbReference type="STRING" id="504486.SAMN05660703_1856"/>
<dbReference type="InterPro" id="IPR050137">
    <property type="entry name" value="PyrR_bifunctional"/>
</dbReference>
<evidence type="ECO:0000259" key="1">
    <source>
        <dbReference type="Pfam" id="PF00156"/>
    </source>
</evidence>